<dbReference type="PANTHER" id="PTHR11360:SF312">
    <property type="entry name" value="KARMOISIN, ISOFORM B"/>
    <property type="match status" value="1"/>
</dbReference>
<feature type="transmembrane region" description="Helical" evidence="1">
    <location>
        <begin position="340"/>
        <end position="365"/>
    </location>
</feature>
<dbReference type="Proteomes" id="UP001353858">
    <property type="component" value="Unassembled WGS sequence"/>
</dbReference>
<feature type="transmembrane region" description="Helical" evidence="1">
    <location>
        <begin position="287"/>
        <end position="308"/>
    </location>
</feature>
<dbReference type="PANTHER" id="PTHR11360">
    <property type="entry name" value="MONOCARBOXYLATE TRANSPORTER"/>
    <property type="match status" value="1"/>
</dbReference>
<comment type="caution">
    <text evidence="2">The sequence shown here is derived from an EMBL/GenBank/DDBJ whole genome shotgun (WGS) entry which is preliminary data.</text>
</comment>
<dbReference type="GO" id="GO:0022857">
    <property type="term" value="F:transmembrane transporter activity"/>
    <property type="evidence" value="ECO:0007669"/>
    <property type="project" value="InterPro"/>
</dbReference>
<feature type="transmembrane region" description="Helical" evidence="1">
    <location>
        <begin position="315"/>
        <end position="334"/>
    </location>
</feature>
<feature type="transmembrane region" description="Helical" evidence="1">
    <location>
        <begin position="136"/>
        <end position="161"/>
    </location>
</feature>
<keyword evidence="1" id="KW-1133">Transmembrane helix</keyword>
<accession>A0AAN7SQE8</accession>
<dbReference type="InterPro" id="IPR050327">
    <property type="entry name" value="Proton-linked_MCT"/>
</dbReference>
<dbReference type="Pfam" id="PF07690">
    <property type="entry name" value="MFS_1"/>
    <property type="match status" value="1"/>
</dbReference>
<sequence length="500" mass="55195">MEESLKSVKIIQNGVKDKKFNDAEETKKFCPPDGGSKAWIVMLCSFFCNGLLFGIINSSGIFHQEFSRYLESLNDTAASRKAALVESLTMGTVFMMSPVSGVLTDCVGIRVTTFLGGAIASGGMFISSFCDYNVEFLTFTFGIMFGLGGALAYTPSLAILGHYFKNRLGIVNGFVSAGSSTFTIIMSYLIDWLLKTVKIAWTFRILAILVAGIMGCALVFKPLHEEPEKLDKRTQCKTAFNVSIWKNKRYVIWAILVPFSLFGYFVPYVHMPKFVEVVISKDSDGKLPVTCIGVTSLLGKLIFGYLADLPKMNRIFLQQLAFFVMGLMVMLMPVCKGSFPWLIVASLCMGLFDGCFISLLGPVAFELCGHYGATQAIGFILGLCSVPLTMGPYLAGILYDQTSSYTKAFIYAGIPPMVGAVALFLIRCVKVTPSSKKDTHESLQYQKISSNDFKGSLSYKEANERITNDAGRIKKSMPLLISQKNKQYKNDQRCYSYSLL</sequence>
<dbReference type="AlphaFoldDB" id="A0AAN7SQE8"/>
<keyword evidence="1" id="KW-0472">Membrane</keyword>
<proteinExistence type="predicted"/>
<reference evidence="3" key="1">
    <citation type="submission" date="2023-01" db="EMBL/GenBank/DDBJ databases">
        <title>Key to firefly adult light organ development and bioluminescence: homeobox transcription factors regulate luciferase expression and transportation to peroxisome.</title>
        <authorList>
            <person name="Fu X."/>
        </authorList>
    </citation>
    <scope>NUCLEOTIDE SEQUENCE [LARGE SCALE GENOMIC DNA]</scope>
</reference>
<keyword evidence="3" id="KW-1185">Reference proteome</keyword>
<feature type="transmembrane region" description="Helical" evidence="1">
    <location>
        <begin position="250"/>
        <end position="267"/>
    </location>
</feature>
<feature type="transmembrane region" description="Helical" evidence="1">
    <location>
        <begin position="201"/>
        <end position="220"/>
    </location>
</feature>
<evidence type="ECO:0000313" key="2">
    <source>
        <dbReference type="EMBL" id="KAK4883723.1"/>
    </source>
</evidence>
<organism evidence="2 3">
    <name type="scientific">Aquatica leii</name>
    <dbReference type="NCBI Taxonomy" id="1421715"/>
    <lineage>
        <taxon>Eukaryota</taxon>
        <taxon>Metazoa</taxon>
        <taxon>Ecdysozoa</taxon>
        <taxon>Arthropoda</taxon>
        <taxon>Hexapoda</taxon>
        <taxon>Insecta</taxon>
        <taxon>Pterygota</taxon>
        <taxon>Neoptera</taxon>
        <taxon>Endopterygota</taxon>
        <taxon>Coleoptera</taxon>
        <taxon>Polyphaga</taxon>
        <taxon>Elateriformia</taxon>
        <taxon>Elateroidea</taxon>
        <taxon>Lampyridae</taxon>
        <taxon>Luciolinae</taxon>
        <taxon>Aquatica</taxon>
    </lineage>
</organism>
<feature type="transmembrane region" description="Helical" evidence="1">
    <location>
        <begin position="377"/>
        <end position="396"/>
    </location>
</feature>
<dbReference type="FunFam" id="1.20.1250.20:FF:000413">
    <property type="entry name" value="Karmoisin, isoform B"/>
    <property type="match status" value="1"/>
</dbReference>
<evidence type="ECO:0000256" key="1">
    <source>
        <dbReference type="SAM" id="Phobius"/>
    </source>
</evidence>
<keyword evidence="1" id="KW-0812">Transmembrane</keyword>
<feature type="transmembrane region" description="Helical" evidence="1">
    <location>
        <begin position="111"/>
        <end position="130"/>
    </location>
</feature>
<dbReference type="SUPFAM" id="SSF103473">
    <property type="entry name" value="MFS general substrate transporter"/>
    <property type="match status" value="1"/>
</dbReference>
<dbReference type="EMBL" id="JARPUR010000002">
    <property type="protein sequence ID" value="KAK4883723.1"/>
    <property type="molecule type" value="Genomic_DNA"/>
</dbReference>
<protein>
    <recommendedName>
        <fullName evidence="4">Monocarboxylate transporter 10</fullName>
    </recommendedName>
</protein>
<gene>
    <name evidence="2" type="ORF">RN001_007042</name>
</gene>
<evidence type="ECO:0008006" key="4">
    <source>
        <dbReference type="Google" id="ProtNLM"/>
    </source>
</evidence>
<evidence type="ECO:0000313" key="3">
    <source>
        <dbReference type="Proteomes" id="UP001353858"/>
    </source>
</evidence>
<dbReference type="InterPro" id="IPR011701">
    <property type="entry name" value="MFS"/>
</dbReference>
<name>A0AAN7SQE8_9COLE</name>
<feature type="transmembrane region" description="Helical" evidence="1">
    <location>
        <begin position="408"/>
        <end position="426"/>
    </location>
</feature>
<feature type="transmembrane region" description="Helical" evidence="1">
    <location>
        <begin position="168"/>
        <end position="189"/>
    </location>
</feature>
<dbReference type="Gene3D" id="1.20.1250.20">
    <property type="entry name" value="MFS general substrate transporter like domains"/>
    <property type="match status" value="2"/>
</dbReference>
<dbReference type="InterPro" id="IPR036259">
    <property type="entry name" value="MFS_trans_sf"/>
</dbReference>
<feature type="transmembrane region" description="Helical" evidence="1">
    <location>
        <begin position="38"/>
        <end position="62"/>
    </location>
</feature>